<dbReference type="InterPro" id="IPR015797">
    <property type="entry name" value="NUDIX_hydrolase-like_dom_sf"/>
</dbReference>
<dbReference type="GO" id="GO:0016787">
    <property type="term" value="F:hydrolase activity"/>
    <property type="evidence" value="ECO:0007669"/>
    <property type="project" value="UniProtKB-KW"/>
</dbReference>
<evidence type="ECO:0000256" key="2">
    <source>
        <dbReference type="ARBA" id="ARBA00022801"/>
    </source>
</evidence>
<dbReference type="PANTHER" id="PTHR43736:SF1">
    <property type="entry name" value="DIHYDRONEOPTERIN TRIPHOSPHATE DIPHOSPHATASE"/>
    <property type="match status" value="1"/>
</dbReference>
<comment type="similarity">
    <text evidence="3">Belongs to the Nudix hydrolase family.</text>
</comment>
<comment type="caution">
    <text evidence="5">The sequence shown here is derived from an EMBL/GenBank/DDBJ whole genome shotgun (WGS) entry which is preliminary data.</text>
</comment>
<accession>A0A0D6N0Z6</accession>
<sequence>MGDAASFMPRVGVLAVVRRARSFLLVRRAKAPDAGLWGFPGGRVEAGETLLHAAARELHEETGLQARGTHNADIFESLHYAPDGTLTFHYVIIAVRCAEIDPGTQTLCAGDDALEARWFSYEDLLTLGPRASQRVAELATKILRDEA</sequence>
<reference evidence="5 7" key="1">
    <citation type="submission" date="2012-11" db="EMBL/GenBank/DDBJ databases">
        <title>Whole genome sequence of Acetobacter cibinongensis 4H-1.</title>
        <authorList>
            <person name="Azuma Y."/>
            <person name="Higashiura N."/>
            <person name="Hirakawa H."/>
            <person name="Matsushita K."/>
        </authorList>
    </citation>
    <scope>NUCLEOTIDE SEQUENCE [LARGE SCALE GENOMIC DNA]</scope>
    <source>
        <strain evidence="5 7">4H-1</strain>
    </source>
</reference>
<comment type="cofactor">
    <cofactor evidence="1">
        <name>Mg(2+)</name>
        <dbReference type="ChEBI" id="CHEBI:18420"/>
    </cofactor>
</comment>
<dbReference type="InterPro" id="IPR020084">
    <property type="entry name" value="NUDIX_hydrolase_CS"/>
</dbReference>
<dbReference type="InterPro" id="IPR020476">
    <property type="entry name" value="Nudix_hydrolase"/>
</dbReference>
<dbReference type="STRING" id="1231339.Abci_007_090"/>
<dbReference type="SUPFAM" id="SSF55811">
    <property type="entry name" value="Nudix"/>
    <property type="match status" value="1"/>
</dbReference>
<protein>
    <submittedName>
        <fullName evidence="5">ADP-ribose pyrophosphatase/hydrolase</fullName>
    </submittedName>
</protein>
<keyword evidence="2 3" id="KW-0378">Hydrolase</keyword>
<dbReference type="PRINTS" id="PR00502">
    <property type="entry name" value="NUDIXFAMILY"/>
</dbReference>
<dbReference type="EMBL" id="BJVU01000007">
    <property type="protein sequence ID" value="GEL59210.1"/>
    <property type="molecule type" value="Genomic_DNA"/>
</dbReference>
<dbReference type="PROSITE" id="PS51462">
    <property type="entry name" value="NUDIX"/>
    <property type="match status" value="1"/>
</dbReference>
<accession>A0A6N3SPF1</accession>
<dbReference type="Proteomes" id="UP000032671">
    <property type="component" value="Unassembled WGS sequence"/>
</dbReference>
<dbReference type="PROSITE" id="PS00893">
    <property type="entry name" value="NUDIX_BOX"/>
    <property type="match status" value="1"/>
</dbReference>
<evidence type="ECO:0000313" key="7">
    <source>
        <dbReference type="Proteomes" id="UP000032671"/>
    </source>
</evidence>
<evidence type="ECO:0000256" key="3">
    <source>
        <dbReference type="RuleBase" id="RU003476"/>
    </source>
</evidence>
<evidence type="ECO:0000313" key="8">
    <source>
        <dbReference type="Proteomes" id="UP000321891"/>
    </source>
</evidence>
<evidence type="ECO:0000259" key="4">
    <source>
        <dbReference type="PROSITE" id="PS51462"/>
    </source>
</evidence>
<dbReference type="CDD" id="cd04673">
    <property type="entry name" value="NUDIX_ADPRase"/>
    <property type="match status" value="1"/>
</dbReference>
<dbReference type="Pfam" id="PF00293">
    <property type="entry name" value="NUDIX"/>
    <property type="match status" value="1"/>
</dbReference>
<keyword evidence="8" id="KW-1185">Reference proteome</keyword>
<reference evidence="6 8" key="2">
    <citation type="submission" date="2019-07" db="EMBL/GenBank/DDBJ databases">
        <title>Whole genome shotgun sequence of Acetobacter cibinongensis NBRC 16605.</title>
        <authorList>
            <person name="Hosoyama A."/>
            <person name="Uohara A."/>
            <person name="Ohji S."/>
            <person name="Ichikawa N."/>
        </authorList>
    </citation>
    <scope>NUCLEOTIDE SEQUENCE [LARGE SCALE GENOMIC DNA]</scope>
    <source>
        <strain evidence="6 8">NBRC 16605</strain>
    </source>
</reference>
<dbReference type="RefSeq" id="WP_048837766.1">
    <property type="nucleotide sequence ID" value="NZ_BAMV01000007.1"/>
</dbReference>
<evidence type="ECO:0000313" key="5">
    <source>
        <dbReference type="EMBL" id="GAN59687.1"/>
    </source>
</evidence>
<dbReference type="Gene3D" id="3.90.79.10">
    <property type="entry name" value="Nucleoside Triphosphate Pyrophosphohydrolase"/>
    <property type="match status" value="1"/>
</dbReference>
<dbReference type="InterPro" id="IPR000086">
    <property type="entry name" value="NUDIX_hydrolase_dom"/>
</dbReference>
<dbReference type="EMBL" id="BAMV01000007">
    <property type="protein sequence ID" value="GAN59687.1"/>
    <property type="molecule type" value="Genomic_DNA"/>
</dbReference>
<proteinExistence type="inferred from homology"/>
<dbReference type="PANTHER" id="PTHR43736">
    <property type="entry name" value="ADP-RIBOSE PYROPHOSPHATASE"/>
    <property type="match status" value="1"/>
</dbReference>
<evidence type="ECO:0000313" key="6">
    <source>
        <dbReference type="EMBL" id="GEL59210.1"/>
    </source>
</evidence>
<name>A0A0D6N0Z6_9PROT</name>
<evidence type="ECO:0000256" key="1">
    <source>
        <dbReference type="ARBA" id="ARBA00001946"/>
    </source>
</evidence>
<dbReference type="Proteomes" id="UP000321891">
    <property type="component" value="Unassembled WGS sequence"/>
</dbReference>
<feature type="domain" description="Nudix hydrolase" evidence="4">
    <location>
        <begin position="8"/>
        <end position="141"/>
    </location>
</feature>
<dbReference type="AlphaFoldDB" id="A0A0D6N0Z6"/>
<gene>
    <name evidence="5" type="ORF">Abci_007_090</name>
    <name evidence="6" type="ORF">ACI01nite_18120</name>
</gene>
<organism evidence="5 7">
    <name type="scientific">Acetobacter cibinongensis</name>
    <dbReference type="NCBI Taxonomy" id="146475"/>
    <lineage>
        <taxon>Bacteria</taxon>
        <taxon>Pseudomonadati</taxon>
        <taxon>Pseudomonadota</taxon>
        <taxon>Alphaproteobacteria</taxon>
        <taxon>Acetobacterales</taxon>
        <taxon>Acetobacteraceae</taxon>
        <taxon>Acetobacter</taxon>
    </lineage>
</organism>